<protein>
    <submittedName>
        <fullName evidence="2">LUC7 like</fullName>
    </submittedName>
</protein>
<dbReference type="AlphaFoldDB" id="A0A9L0I4R7"/>
<name>A0A9L0I4R7_EQUAS</name>
<accession>A0A9L0I4R7</accession>
<proteinExistence type="predicted"/>
<evidence type="ECO:0000313" key="3">
    <source>
        <dbReference type="Proteomes" id="UP000694387"/>
    </source>
</evidence>
<dbReference type="Proteomes" id="UP000694387">
    <property type="component" value="Chromosome 14"/>
</dbReference>
<reference evidence="2 3" key="1">
    <citation type="journal article" date="2020" name="Nat. Commun.">
        <title>Donkey genomes provide new insights into domestication and selection for coat color.</title>
        <authorList>
            <person name="Wang"/>
            <person name="C."/>
            <person name="Li"/>
            <person name="H."/>
            <person name="Guo"/>
            <person name="Y."/>
            <person name="Huang"/>
            <person name="J."/>
            <person name="Sun"/>
            <person name="Y."/>
            <person name="Min"/>
            <person name="J."/>
            <person name="Wang"/>
            <person name="J."/>
            <person name="Fang"/>
            <person name="X."/>
            <person name="Zhao"/>
            <person name="Z."/>
            <person name="Wang"/>
            <person name="S."/>
            <person name="Zhang"/>
            <person name="Y."/>
            <person name="Liu"/>
            <person name="Q."/>
            <person name="Jiang"/>
            <person name="Q."/>
            <person name="Wang"/>
            <person name="X."/>
            <person name="Guo"/>
            <person name="Y."/>
            <person name="Yang"/>
            <person name="C."/>
            <person name="Wang"/>
            <person name="Y."/>
            <person name="Tian"/>
            <person name="F."/>
            <person name="Zhuang"/>
            <person name="G."/>
            <person name="Fan"/>
            <person name="Y."/>
            <person name="Gao"/>
            <person name="Q."/>
            <person name="Li"/>
            <person name="Y."/>
            <person name="Ju"/>
            <person name="Z."/>
            <person name="Li"/>
            <person name="J."/>
            <person name="Li"/>
            <person name="R."/>
            <person name="Hou"/>
            <person name="M."/>
            <person name="Yang"/>
            <person name="G."/>
            <person name="Liu"/>
            <person name="G."/>
            <person name="Liu"/>
            <person name="W."/>
            <person name="Guo"/>
            <person name="J."/>
            <person name="Pan"/>
            <person name="S."/>
            <person name="Fan"/>
            <person name="G."/>
            <person name="Zhang"/>
            <person name="W."/>
            <person name="Zhang"/>
            <person name="R."/>
            <person name="Yu"/>
            <person name="J."/>
            <person name="Zhang"/>
            <person name="X."/>
            <person name="Yin"/>
            <person name="Q."/>
            <person name="Ji"/>
            <person name="C."/>
            <person name="Jin"/>
            <person name="Y."/>
            <person name="Yue"/>
            <person name="G."/>
            <person name="Liu"/>
            <person name="M."/>
            <person name="Xu"/>
            <person name="J."/>
            <person name="Liu"/>
            <person name="S."/>
            <person name="Jordana"/>
            <person name="J."/>
            <person name="Noce"/>
            <person name="A."/>
            <person name="Amills"/>
            <person name="M."/>
            <person name="Wu"/>
            <person name="D.D."/>
            <person name="Li"/>
            <person name="S."/>
            <person name="Zhou"/>
            <person name="X. and Zhong"/>
            <person name="J."/>
        </authorList>
    </citation>
    <scope>NUCLEOTIDE SEQUENCE [LARGE SCALE GENOMIC DNA]</scope>
</reference>
<dbReference type="GeneTree" id="ENSGT00950000183213"/>
<evidence type="ECO:0000313" key="2">
    <source>
        <dbReference type="Ensembl" id="ENSEASP00005034510.1"/>
    </source>
</evidence>
<reference evidence="2" key="2">
    <citation type="submission" date="2025-08" db="UniProtKB">
        <authorList>
            <consortium name="Ensembl"/>
        </authorList>
    </citation>
    <scope>IDENTIFICATION</scope>
</reference>
<feature type="region of interest" description="Disordered" evidence="1">
    <location>
        <begin position="44"/>
        <end position="95"/>
    </location>
</feature>
<reference evidence="2" key="3">
    <citation type="submission" date="2025-09" db="UniProtKB">
        <authorList>
            <consortium name="Ensembl"/>
        </authorList>
    </citation>
    <scope>IDENTIFICATION</scope>
</reference>
<sequence length="217" mass="22240">GEAAGRPEAGAASVCACAGAPSPALRPQAPGFCLGRLASRAAARVLPGRRAPPRARPGRGPSRARAPAAGGGAPPGFLGGAAAPAGGGRASRPRPLLLGPRAGSLGAFLTWVPARCFSCPPSAQEAPVSQRLAGVSNEVESPHWHNRRAVQSFALHFIGSVYLCLPTSICKGVAEKPHVHRAETKPDRGSSLQMTVSARVTSWTAAPMTSWLGRAWI</sequence>
<organism evidence="2 3">
    <name type="scientific">Equus asinus</name>
    <name type="common">Donkey</name>
    <name type="synonym">Equus africanus asinus</name>
    <dbReference type="NCBI Taxonomy" id="9793"/>
    <lineage>
        <taxon>Eukaryota</taxon>
        <taxon>Metazoa</taxon>
        <taxon>Chordata</taxon>
        <taxon>Craniata</taxon>
        <taxon>Vertebrata</taxon>
        <taxon>Euteleostomi</taxon>
        <taxon>Mammalia</taxon>
        <taxon>Eutheria</taxon>
        <taxon>Laurasiatheria</taxon>
        <taxon>Perissodactyla</taxon>
        <taxon>Equidae</taxon>
        <taxon>Equus</taxon>
    </lineage>
</organism>
<evidence type="ECO:0000256" key="1">
    <source>
        <dbReference type="SAM" id="MobiDB-lite"/>
    </source>
</evidence>
<feature type="compositionally biased region" description="Low complexity" evidence="1">
    <location>
        <begin position="58"/>
        <end position="68"/>
    </location>
</feature>
<feature type="compositionally biased region" description="Gly residues" evidence="1">
    <location>
        <begin position="69"/>
        <end position="89"/>
    </location>
</feature>
<dbReference type="Ensembl" id="ENSEAST00005074703.1">
    <property type="protein sequence ID" value="ENSEASP00005034510.1"/>
    <property type="gene ID" value="ENSEASG00005017907.2"/>
</dbReference>
<keyword evidence="3" id="KW-1185">Reference proteome</keyword>
<gene>
    <name evidence="2" type="primary">LUC7L</name>
</gene>